<dbReference type="InterPro" id="IPR009739">
    <property type="entry name" value="LprI-like_N"/>
</dbReference>
<feature type="signal peptide" evidence="2">
    <location>
        <begin position="1"/>
        <end position="24"/>
    </location>
</feature>
<evidence type="ECO:0000313" key="5">
    <source>
        <dbReference type="Proteomes" id="UP000675284"/>
    </source>
</evidence>
<name>A0A941IAK2_9BACI</name>
<proteinExistence type="predicted"/>
<feature type="compositionally biased region" description="Polar residues" evidence="1">
    <location>
        <begin position="23"/>
        <end position="36"/>
    </location>
</feature>
<organism evidence="4 5">
    <name type="scientific">Virgibacillus salarius</name>
    <dbReference type="NCBI Taxonomy" id="447199"/>
    <lineage>
        <taxon>Bacteria</taxon>
        <taxon>Bacillati</taxon>
        <taxon>Bacillota</taxon>
        <taxon>Bacilli</taxon>
        <taxon>Bacillales</taxon>
        <taxon>Bacillaceae</taxon>
        <taxon>Virgibacillus</taxon>
    </lineage>
</organism>
<dbReference type="Proteomes" id="UP000675284">
    <property type="component" value="Unassembled WGS sequence"/>
</dbReference>
<dbReference type="AlphaFoldDB" id="A0A941IAK2"/>
<dbReference type="Pfam" id="PF07007">
    <property type="entry name" value="LprI"/>
    <property type="match status" value="1"/>
</dbReference>
<feature type="chain" id="PRO_5038788010" evidence="2">
    <location>
        <begin position="25"/>
        <end position="205"/>
    </location>
</feature>
<comment type="caution">
    <text evidence="4">The sequence shown here is derived from an EMBL/GenBank/DDBJ whole genome shotgun (WGS) entry which is preliminary data.</text>
</comment>
<feature type="domain" description="Lysozyme inhibitor LprI-like N-terminal" evidence="3">
    <location>
        <begin position="112"/>
        <end position="199"/>
    </location>
</feature>
<keyword evidence="2" id="KW-0732">Signal</keyword>
<evidence type="ECO:0000256" key="2">
    <source>
        <dbReference type="SAM" id="SignalP"/>
    </source>
</evidence>
<dbReference type="EMBL" id="JAGSOT010000011">
    <property type="protein sequence ID" value="MBR7795452.1"/>
    <property type="molecule type" value="Genomic_DNA"/>
</dbReference>
<feature type="region of interest" description="Disordered" evidence="1">
    <location>
        <begin position="23"/>
        <end position="92"/>
    </location>
</feature>
<reference evidence="4" key="1">
    <citation type="submission" date="2021-04" db="EMBL/GenBank/DDBJ databases">
        <title>Isolation and polyphasic classification of algal microorganism.</title>
        <authorList>
            <person name="Wang S."/>
        </authorList>
    </citation>
    <scope>NUCLEOTIDE SEQUENCE</scope>
    <source>
        <strain evidence="4">720a</strain>
    </source>
</reference>
<gene>
    <name evidence="4" type="ORF">KCX74_05280</name>
</gene>
<evidence type="ECO:0000256" key="1">
    <source>
        <dbReference type="SAM" id="MobiDB-lite"/>
    </source>
</evidence>
<dbReference type="Gene3D" id="1.20.1270.180">
    <property type="match status" value="1"/>
</dbReference>
<dbReference type="PROSITE" id="PS51257">
    <property type="entry name" value="PROKAR_LIPOPROTEIN"/>
    <property type="match status" value="1"/>
</dbReference>
<accession>A0A941IAK2</accession>
<dbReference type="RefSeq" id="WP_034679703.1">
    <property type="nucleotide sequence ID" value="NZ_BAAACY010000010.1"/>
</dbReference>
<sequence length="205" mass="23174">MKRKFLLGMLTVVLVILTACGTSSDESTLDNQSPNKNSSQNTNDDSASAASTDNDTNTNNTNTDTGSNGTDEKGDTTNNVPAKDTASLKDQYLKKLNDTKNEVEEMRKNPIDDTTYALKKVEGDAYDIWDELLNEIYGALKEQLPKEEMDQLRKEQREWIAYRDHTAKEASLKYKGGTMEQLEYVTVQNNLTEEKCFELVEDYMK</sequence>
<protein>
    <submittedName>
        <fullName evidence="4">DUF1311 domain-containing protein</fullName>
    </submittedName>
</protein>
<dbReference type="PANTHER" id="PTHR39176:SF1">
    <property type="entry name" value="PERIPLASMIC PROTEIN"/>
    <property type="match status" value="1"/>
</dbReference>
<dbReference type="PANTHER" id="PTHR39176">
    <property type="entry name" value="PERIPLASMIC PROTEIN-RELATED"/>
    <property type="match status" value="1"/>
</dbReference>
<feature type="compositionally biased region" description="Low complexity" evidence="1">
    <location>
        <begin position="37"/>
        <end position="69"/>
    </location>
</feature>
<keyword evidence="5" id="KW-1185">Reference proteome</keyword>
<evidence type="ECO:0000313" key="4">
    <source>
        <dbReference type="EMBL" id="MBR7795452.1"/>
    </source>
</evidence>
<evidence type="ECO:0000259" key="3">
    <source>
        <dbReference type="Pfam" id="PF07007"/>
    </source>
</evidence>